<dbReference type="Gene3D" id="1.20.120.450">
    <property type="entry name" value="dinb family like domain"/>
    <property type="match status" value="1"/>
</dbReference>
<evidence type="ECO:0008006" key="3">
    <source>
        <dbReference type="Google" id="ProtNLM"/>
    </source>
</evidence>
<organism evidence="1 2">
    <name type="scientific">Pedococcus aerophilus</name>
    <dbReference type="NCBI Taxonomy" id="436356"/>
    <lineage>
        <taxon>Bacteria</taxon>
        <taxon>Bacillati</taxon>
        <taxon>Actinomycetota</taxon>
        <taxon>Actinomycetes</taxon>
        <taxon>Micrococcales</taxon>
        <taxon>Intrasporangiaceae</taxon>
        <taxon>Pedococcus</taxon>
    </lineage>
</organism>
<dbReference type="Proteomes" id="UP001501326">
    <property type="component" value="Unassembled WGS sequence"/>
</dbReference>
<proteinExistence type="predicted"/>
<dbReference type="SUPFAM" id="SSF109854">
    <property type="entry name" value="DinB/YfiT-like putative metalloenzymes"/>
    <property type="match status" value="1"/>
</dbReference>
<evidence type="ECO:0000313" key="2">
    <source>
        <dbReference type="Proteomes" id="UP001501326"/>
    </source>
</evidence>
<keyword evidence="2" id="KW-1185">Reference proteome</keyword>
<protein>
    <recommendedName>
        <fullName evidence="3">DinB family protein</fullName>
    </recommendedName>
</protein>
<name>A0ABN3UKK2_9MICO</name>
<accession>A0ABN3UKK2</accession>
<gene>
    <name evidence="1" type="ORF">GCM10009867_14680</name>
</gene>
<dbReference type="InterPro" id="IPR007061">
    <property type="entry name" value="MST-like"/>
</dbReference>
<comment type="caution">
    <text evidence="1">The sequence shown here is derived from an EMBL/GenBank/DDBJ whole genome shotgun (WGS) entry which is preliminary data.</text>
</comment>
<dbReference type="EMBL" id="BAAARN010000001">
    <property type="protein sequence ID" value="GAA2734474.1"/>
    <property type="molecule type" value="Genomic_DNA"/>
</dbReference>
<dbReference type="Pfam" id="PF04978">
    <property type="entry name" value="MST"/>
    <property type="match status" value="1"/>
</dbReference>
<dbReference type="InterPro" id="IPR034660">
    <property type="entry name" value="DinB/YfiT-like"/>
</dbReference>
<dbReference type="RefSeq" id="WP_344191674.1">
    <property type="nucleotide sequence ID" value="NZ_BAAARN010000001.1"/>
</dbReference>
<sequence length="167" mass="18491">MVRDEPRTGDETTVLVAALQSHRDVMLWKLDCLSDEQQRWSPVPSGTSLLGLVKHLANSEYGWFCETFGRPHEPLTDISEDLEADMRASPGETTAEIVDFYRRSWAAADASIRELGLDALGTSYAGNTVSLRWVLVHMIEDTVRHAGHADILRELIDGGAGHHVPQA</sequence>
<evidence type="ECO:0000313" key="1">
    <source>
        <dbReference type="EMBL" id="GAA2734474.1"/>
    </source>
</evidence>
<reference evidence="1 2" key="1">
    <citation type="journal article" date="2019" name="Int. J. Syst. Evol. Microbiol.">
        <title>The Global Catalogue of Microorganisms (GCM) 10K type strain sequencing project: providing services to taxonomists for standard genome sequencing and annotation.</title>
        <authorList>
            <consortium name="The Broad Institute Genomics Platform"/>
            <consortium name="The Broad Institute Genome Sequencing Center for Infectious Disease"/>
            <person name="Wu L."/>
            <person name="Ma J."/>
        </authorList>
    </citation>
    <scope>NUCLEOTIDE SEQUENCE [LARGE SCALE GENOMIC DNA]</scope>
    <source>
        <strain evidence="1 2">JCM 16378</strain>
    </source>
</reference>